<evidence type="ECO:0000256" key="4">
    <source>
        <dbReference type="ARBA" id="ARBA00022737"/>
    </source>
</evidence>
<evidence type="ECO:0000259" key="14">
    <source>
        <dbReference type="PROSITE" id="PS51178"/>
    </source>
</evidence>
<dbReference type="EC" id="2.7.11.1" evidence="1"/>
<evidence type="ECO:0000256" key="7">
    <source>
        <dbReference type="ARBA" id="ARBA00022840"/>
    </source>
</evidence>
<feature type="domain" description="PASTA" evidence="14">
    <location>
        <begin position="501"/>
        <end position="566"/>
    </location>
</feature>
<dbReference type="NCBIfam" id="NF033483">
    <property type="entry name" value="PknB_PASTA_kin"/>
    <property type="match status" value="1"/>
</dbReference>
<evidence type="ECO:0000256" key="5">
    <source>
        <dbReference type="ARBA" id="ARBA00022741"/>
    </source>
</evidence>
<keyword evidence="2" id="KW-0723">Serine/threonine-protein kinase</keyword>
<evidence type="ECO:0000256" key="11">
    <source>
        <dbReference type="SAM" id="MobiDB-lite"/>
    </source>
</evidence>
<dbReference type="SMART" id="SM00740">
    <property type="entry name" value="PASTA"/>
    <property type="match status" value="4"/>
</dbReference>
<dbReference type="Pfam" id="PF00069">
    <property type="entry name" value="Pkinase"/>
    <property type="match status" value="1"/>
</dbReference>
<keyword evidence="5 10" id="KW-0547">Nucleotide-binding</keyword>
<evidence type="ECO:0000256" key="2">
    <source>
        <dbReference type="ARBA" id="ARBA00022527"/>
    </source>
</evidence>
<dbReference type="InterPro" id="IPR000719">
    <property type="entry name" value="Prot_kinase_dom"/>
</dbReference>
<dbReference type="PANTHER" id="PTHR43289:SF6">
    <property type="entry name" value="SERINE_THREONINE-PROTEIN KINASE NEKL-3"/>
    <property type="match status" value="1"/>
</dbReference>
<comment type="catalytic activity">
    <reaction evidence="8">
        <text>L-threonyl-[protein] + ATP = O-phospho-L-threonyl-[protein] + ADP + H(+)</text>
        <dbReference type="Rhea" id="RHEA:46608"/>
        <dbReference type="Rhea" id="RHEA-COMP:11060"/>
        <dbReference type="Rhea" id="RHEA-COMP:11605"/>
        <dbReference type="ChEBI" id="CHEBI:15378"/>
        <dbReference type="ChEBI" id="CHEBI:30013"/>
        <dbReference type="ChEBI" id="CHEBI:30616"/>
        <dbReference type="ChEBI" id="CHEBI:61977"/>
        <dbReference type="ChEBI" id="CHEBI:456216"/>
        <dbReference type="EC" id="2.7.11.1"/>
    </reaction>
</comment>
<evidence type="ECO:0000259" key="13">
    <source>
        <dbReference type="PROSITE" id="PS50011"/>
    </source>
</evidence>
<evidence type="ECO:0000256" key="6">
    <source>
        <dbReference type="ARBA" id="ARBA00022777"/>
    </source>
</evidence>
<dbReference type="Gene3D" id="3.30.10.20">
    <property type="match status" value="4"/>
</dbReference>
<feature type="binding site" evidence="10">
    <location>
        <position position="40"/>
    </location>
    <ligand>
        <name>ATP</name>
        <dbReference type="ChEBI" id="CHEBI:30616"/>
    </ligand>
</feature>
<comment type="caution">
    <text evidence="15">The sequence shown here is derived from an EMBL/GenBank/DDBJ whole genome shotgun (WGS) entry which is preliminary data.</text>
</comment>
<feature type="transmembrane region" description="Helical" evidence="12">
    <location>
        <begin position="336"/>
        <end position="360"/>
    </location>
</feature>
<reference evidence="16" key="1">
    <citation type="journal article" date="2019" name="Int. J. Syst. Evol. Microbiol.">
        <title>The Global Catalogue of Microorganisms (GCM) 10K type strain sequencing project: providing services to taxonomists for standard genome sequencing and annotation.</title>
        <authorList>
            <consortium name="The Broad Institute Genomics Platform"/>
            <consortium name="The Broad Institute Genome Sequencing Center for Infectious Disease"/>
            <person name="Wu L."/>
            <person name="Ma J."/>
        </authorList>
    </citation>
    <scope>NUCLEOTIDE SEQUENCE [LARGE SCALE GENOMIC DNA]</scope>
    <source>
        <strain evidence="16">CCUG 56401</strain>
    </source>
</reference>
<feature type="domain" description="PASTA" evidence="14">
    <location>
        <begin position="567"/>
        <end position="635"/>
    </location>
</feature>
<keyword evidence="4" id="KW-0677">Repeat</keyword>
<dbReference type="RefSeq" id="WP_263250298.1">
    <property type="nucleotide sequence ID" value="NZ_BAABLT010000040.1"/>
</dbReference>
<feature type="domain" description="PASTA" evidence="14">
    <location>
        <begin position="433"/>
        <end position="500"/>
    </location>
</feature>
<evidence type="ECO:0000313" key="16">
    <source>
        <dbReference type="Proteomes" id="UP001597018"/>
    </source>
</evidence>
<evidence type="ECO:0000256" key="10">
    <source>
        <dbReference type="PROSITE-ProRule" id="PRU10141"/>
    </source>
</evidence>
<dbReference type="Gene3D" id="1.10.510.10">
    <property type="entry name" value="Transferase(Phosphotransferase) domain 1"/>
    <property type="match status" value="1"/>
</dbReference>
<dbReference type="Pfam" id="PF03793">
    <property type="entry name" value="PASTA"/>
    <property type="match status" value="4"/>
</dbReference>
<keyword evidence="12" id="KW-0472">Membrane</keyword>
<dbReference type="SMART" id="SM00220">
    <property type="entry name" value="S_TKc"/>
    <property type="match status" value="1"/>
</dbReference>
<evidence type="ECO:0000256" key="1">
    <source>
        <dbReference type="ARBA" id="ARBA00012513"/>
    </source>
</evidence>
<comment type="catalytic activity">
    <reaction evidence="9">
        <text>L-seryl-[protein] + ATP = O-phospho-L-seryl-[protein] + ADP + H(+)</text>
        <dbReference type="Rhea" id="RHEA:17989"/>
        <dbReference type="Rhea" id="RHEA-COMP:9863"/>
        <dbReference type="Rhea" id="RHEA-COMP:11604"/>
        <dbReference type="ChEBI" id="CHEBI:15378"/>
        <dbReference type="ChEBI" id="CHEBI:29999"/>
        <dbReference type="ChEBI" id="CHEBI:30616"/>
        <dbReference type="ChEBI" id="CHEBI:83421"/>
        <dbReference type="ChEBI" id="CHEBI:456216"/>
        <dbReference type="EC" id="2.7.11.1"/>
    </reaction>
</comment>
<keyword evidence="16" id="KW-1185">Reference proteome</keyword>
<dbReference type="PANTHER" id="PTHR43289">
    <property type="entry name" value="MITOGEN-ACTIVATED PROTEIN KINASE KINASE KINASE 20-RELATED"/>
    <property type="match status" value="1"/>
</dbReference>
<feature type="domain" description="Protein kinase" evidence="13">
    <location>
        <begin position="11"/>
        <end position="274"/>
    </location>
</feature>
<keyword evidence="6 15" id="KW-0418">Kinase</keyword>
<dbReference type="PROSITE" id="PS00108">
    <property type="entry name" value="PROTEIN_KINASE_ST"/>
    <property type="match status" value="1"/>
</dbReference>
<keyword evidence="12" id="KW-1133">Transmembrane helix</keyword>
<feature type="domain" description="PASTA" evidence="14">
    <location>
        <begin position="365"/>
        <end position="432"/>
    </location>
</feature>
<dbReference type="InterPro" id="IPR008271">
    <property type="entry name" value="Ser/Thr_kinase_AS"/>
</dbReference>
<dbReference type="InterPro" id="IPR011009">
    <property type="entry name" value="Kinase-like_dom_sf"/>
</dbReference>
<evidence type="ECO:0000256" key="8">
    <source>
        <dbReference type="ARBA" id="ARBA00047899"/>
    </source>
</evidence>
<dbReference type="Gene3D" id="3.30.200.20">
    <property type="entry name" value="Phosphorylase Kinase, domain 1"/>
    <property type="match status" value="1"/>
</dbReference>
<dbReference type="CDD" id="cd14014">
    <property type="entry name" value="STKc_PknB_like"/>
    <property type="match status" value="1"/>
</dbReference>
<keyword evidence="3" id="KW-0808">Transferase</keyword>
<dbReference type="InterPro" id="IPR017441">
    <property type="entry name" value="Protein_kinase_ATP_BS"/>
</dbReference>
<proteinExistence type="predicted"/>
<evidence type="ECO:0000256" key="3">
    <source>
        <dbReference type="ARBA" id="ARBA00022679"/>
    </source>
</evidence>
<accession>A0ABW3FVN6</accession>
<feature type="region of interest" description="Disordered" evidence="11">
    <location>
        <begin position="634"/>
        <end position="661"/>
    </location>
</feature>
<protein>
    <recommendedName>
        <fullName evidence="1">non-specific serine/threonine protein kinase</fullName>
        <ecNumber evidence="1">2.7.11.1</ecNumber>
    </recommendedName>
</protein>
<sequence length="661" mass="70627">MSSPRLLSNRYEIGDTLGYGGMSEVHRGRDIRLGRDVAVKVLRADLARDPTFQLRFRREAQNAAALNHPAIVAVYDTGETESENGPLPYIVMEYVDGRTLRDIVKTEGPLAPRRAMEVMADASAALDFSHRHGIVHRDVKPANIMITSSGAVKVMDFGIARALADGQAAVTQTAAVIGTAQYLSPEQARGESVDARSDVYAAGCVLFELLTGEPPFTGDSPVAVAYQHVREDPRKPSDVNPQVPASLDAVVLKALSKNPVNRYQSAAEMRADLVRVLSGQRPKAPMIMSEEERTAMMAPNPATEVLATGRHRSPEEADGEEPPPPVEPERRRRNPWVVGLVTVIVVLLIALGAWLVNALVTANTGPQKKPVPKFEGLVKQEAISQANANGWNPTPKPCPSSPEDVDKVVKQNPAPGTLIVPGNPGVELCIGSGPEQVQVPDLTGMTLQQAWQALHDKGLELGLPKYQDTSNSNLVDKVMDWDNKGNAVTKGATINVVLGKKIETVTLQDMTGRPFETAKAFLEGAGFTVQQQSQDSDQPAGQVIAMDPPAGTKVRPKSTVTLTVSNGQQLTMPSLQGMSPSDAEQQLKGMGWNGQINEVSQPTGDSSMEDKVIGSSPAAGQKFGRNQTITLYVGDYSSSPTTSTSPGGGGGGLFPPFSHNN</sequence>
<evidence type="ECO:0000256" key="9">
    <source>
        <dbReference type="ARBA" id="ARBA00048679"/>
    </source>
</evidence>
<evidence type="ECO:0000256" key="12">
    <source>
        <dbReference type="SAM" id="Phobius"/>
    </source>
</evidence>
<dbReference type="PROSITE" id="PS50011">
    <property type="entry name" value="PROTEIN_KINASE_DOM"/>
    <property type="match status" value="1"/>
</dbReference>
<dbReference type="CDD" id="cd06577">
    <property type="entry name" value="PASTA_pknB"/>
    <property type="match status" value="3"/>
</dbReference>
<dbReference type="PROSITE" id="PS51178">
    <property type="entry name" value="PASTA"/>
    <property type="match status" value="4"/>
</dbReference>
<dbReference type="GO" id="GO:0016301">
    <property type="term" value="F:kinase activity"/>
    <property type="evidence" value="ECO:0007669"/>
    <property type="project" value="UniProtKB-KW"/>
</dbReference>
<dbReference type="EMBL" id="JBHTIW010000015">
    <property type="protein sequence ID" value="MFD0921763.1"/>
    <property type="molecule type" value="Genomic_DNA"/>
</dbReference>
<feature type="region of interest" description="Disordered" evidence="11">
    <location>
        <begin position="311"/>
        <end position="331"/>
    </location>
</feature>
<dbReference type="PROSITE" id="PS00107">
    <property type="entry name" value="PROTEIN_KINASE_ATP"/>
    <property type="match status" value="1"/>
</dbReference>
<organism evidence="15 16">
    <name type="scientific">Saccharopolyspora rosea</name>
    <dbReference type="NCBI Taxonomy" id="524884"/>
    <lineage>
        <taxon>Bacteria</taxon>
        <taxon>Bacillati</taxon>
        <taxon>Actinomycetota</taxon>
        <taxon>Actinomycetes</taxon>
        <taxon>Pseudonocardiales</taxon>
        <taxon>Pseudonocardiaceae</taxon>
        <taxon>Saccharopolyspora</taxon>
    </lineage>
</organism>
<keyword evidence="7 10" id="KW-0067">ATP-binding</keyword>
<keyword evidence="12" id="KW-0812">Transmembrane</keyword>
<dbReference type="SUPFAM" id="SSF56112">
    <property type="entry name" value="Protein kinase-like (PK-like)"/>
    <property type="match status" value="1"/>
</dbReference>
<name>A0ABW3FVN6_9PSEU</name>
<evidence type="ECO:0000313" key="15">
    <source>
        <dbReference type="EMBL" id="MFD0921763.1"/>
    </source>
</evidence>
<gene>
    <name evidence="15" type="primary">pknB</name>
    <name evidence="15" type="ORF">ACFQ16_18625</name>
</gene>
<feature type="region of interest" description="Disordered" evidence="11">
    <location>
        <begin position="387"/>
        <end position="406"/>
    </location>
</feature>
<dbReference type="InterPro" id="IPR005543">
    <property type="entry name" value="PASTA_dom"/>
</dbReference>
<dbReference type="Proteomes" id="UP001597018">
    <property type="component" value="Unassembled WGS sequence"/>
</dbReference>